<dbReference type="PANTHER" id="PTHR43805">
    <property type="entry name" value="GLYCEROPHOSPHORYL DIESTER PHOSPHODIESTERASE"/>
    <property type="match status" value="1"/>
</dbReference>
<evidence type="ECO:0000313" key="4">
    <source>
        <dbReference type="Proteomes" id="UP000053611"/>
    </source>
</evidence>
<dbReference type="AlphaFoldDB" id="A0A0J0XY31"/>
<dbReference type="PANTHER" id="PTHR43805:SF1">
    <property type="entry name" value="GP-PDE DOMAIN-CONTAINING PROTEIN"/>
    <property type="match status" value="1"/>
</dbReference>
<accession>A0A0J0XY31</accession>
<keyword evidence="4" id="KW-1185">Reference proteome</keyword>
<dbReference type="Proteomes" id="UP000053611">
    <property type="component" value="Unassembled WGS sequence"/>
</dbReference>
<dbReference type="InterPro" id="IPR017946">
    <property type="entry name" value="PLC-like_Pdiesterase_TIM-brl"/>
</dbReference>
<dbReference type="CDD" id="cd08570">
    <property type="entry name" value="GDPD_YPL206cp_fungi"/>
    <property type="match status" value="1"/>
</dbReference>
<reference evidence="3 4" key="1">
    <citation type="submission" date="2015-03" db="EMBL/GenBank/DDBJ databases">
        <title>Genomics and transcriptomics of the oil-accumulating basidiomycete yeast T. oleaginosus allow insights into substrate utilization and the diverse evolutionary trajectories of mating systems in fungi.</title>
        <authorList>
            <consortium name="DOE Joint Genome Institute"/>
            <person name="Kourist R."/>
            <person name="Kracht O."/>
            <person name="Bracharz F."/>
            <person name="Lipzen A."/>
            <person name="Nolan M."/>
            <person name="Ohm R."/>
            <person name="Grigoriev I."/>
            <person name="Sun S."/>
            <person name="Heitman J."/>
            <person name="Bruck T."/>
            <person name="Nowrousian M."/>
        </authorList>
    </citation>
    <scope>NUCLEOTIDE SEQUENCE [LARGE SCALE GENOMIC DNA]</scope>
    <source>
        <strain evidence="3 4">IBC0246</strain>
    </source>
</reference>
<feature type="region of interest" description="Disordered" evidence="1">
    <location>
        <begin position="1"/>
        <end position="38"/>
    </location>
</feature>
<evidence type="ECO:0000259" key="2">
    <source>
        <dbReference type="PROSITE" id="PS51704"/>
    </source>
</evidence>
<dbReference type="InterPro" id="IPR030395">
    <property type="entry name" value="GP_PDE_dom"/>
</dbReference>
<feature type="compositionally biased region" description="Polar residues" evidence="1">
    <location>
        <begin position="1"/>
        <end position="11"/>
    </location>
</feature>
<evidence type="ECO:0000313" key="3">
    <source>
        <dbReference type="EMBL" id="KLT45948.1"/>
    </source>
</evidence>
<dbReference type="PROSITE" id="PS51704">
    <property type="entry name" value="GP_PDE"/>
    <property type="match status" value="1"/>
</dbReference>
<dbReference type="SUPFAM" id="SSF51695">
    <property type="entry name" value="PLC-like phosphodiesterases"/>
    <property type="match status" value="1"/>
</dbReference>
<protein>
    <submittedName>
        <fullName evidence="3">PLC-like phosphodiesterase</fullName>
    </submittedName>
</protein>
<dbReference type="GO" id="GO:0006629">
    <property type="term" value="P:lipid metabolic process"/>
    <property type="evidence" value="ECO:0007669"/>
    <property type="project" value="InterPro"/>
</dbReference>
<evidence type="ECO:0000256" key="1">
    <source>
        <dbReference type="SAM" id="MobiDB-lite"/>
    </source>
</evidence>
<dbReference type="STRING" id="879819.A0A0J0XY31"/>
<organism evidence="3 4">
    <name type="scientific">Cutaneotrichosporon oleaginosum</name>
    <dbReference type="NCBI Taxonomy" id="879819"/>
    <lineage>
        <taxon>Eukaryota</taxon>
        <taxon>Fungi</taxon>
        <taxon>Dikarya</taxon>
        <taxon>Basidiomycota</taxon>
        <taxon>Agaricomycotina</taxon>
        <taxon>Tremellomycetes</taxon>
        <taxon>Trichosporonales</taxon>
        <taxon>Trichosporonaceae</taxon>
        <taxon>Cutaneotrichosporon</taxon>
    </lineage>
</organism>
<dbReference type="GO" id="GO:0008081">
    <property type="term" value="F:phosphoric diester hydrolase activity"/>
    <property type="evidence" value="ECO:0007669"/>
    <property type="project" value="InterPro"/>
</dbReference>
<dbReference type="GeneID" id="28980759"/>
<name>A0A0J0XY31_9TREE</name>
<dbReference type="EMBL" id="KQ087179">
    <property type="protein sequence ID" value="KLT45948.1"/>
    <property type="molecule type" value="Genomic_DNA"/>
</dbReference>
<gene>
    <name evidence="3" type="ORF">CC85DRAFT_239844</name>
</gene>
<dbReference type="RefSeq" id="XP_018282439.1">
    <property type="nucleotide sequence ID" value="XM_018420156.1"/>
</dbReference>
<proteinExistence type="predicted"/>
<feature type="domain" description="GP-PDE" evidence="2">
    <location>
        <begin position="67"/>
        <end position="306"/>
    </location>
</feature>
<dbReference type="Gene3D" id="3.20.20.190">
    <property type="entry name" value="Phosphatidylinositol (PI) phosphodiesterase"/>
    <property type="match status" value="1"/>
</dbReference>
<dbReference type="Pfam" id="PF03009">
    <property type="entry name" value="GDPD"/>
    <property type="match status" value="1"/>
</dbReference>
<sequence>MSANPTPNTLLAPQAEVSLPSSLEVTPTLAPASDPSPALSEIVSPALEEADKGFELDAPVVKLDPLPECWGHRGASASFPENTRQSFIEACKAGADGIETDIHVTADNVLVMFHDPRLERTTNGTGLIHEQPWHGVLEHVRTKKAPHQPIPKFTEVIDVLMAYPRVKLNIDCKVENNPSKLFGLIKEALSAVPQWETVLAPRIVLGLWHPKFIEPAAVILPTVRRFCISMSIAEVRKYFYDKCHGFSVWYRPLTSAAGQQFLRDCARAGKEVCTWTVNSREEMLQCARWGVTAIISDKPELWRDIKRDLEADRAKALKPTMQSYLLPYLNYYNYAVGYRAKAREEFEYLVREGGAFDALEAVDALDAVQPLRPAQLI</sequence>
<dbReference type="OrthoDB" id="1058301at2759"/>